<reference evidence="1 2" key="1">
    <citation type="submission" date="2016-11" db="EMBL/GenBank/DDBJ databases">
        <title>Biological and genomic characterization of a historic collection of therapeutic Escherichia coli bacteriophage.</title>
        <authorList>
            <person name="Baig A."/>
            <person name="Colom J."/>
            <person name="Atterbury R."/>
            <person name="Barrow P."/>
        </authorList>
    </citation>
    <scope>NUCLEOTIDE SEQUENCE [LARGE SCALE GENOMIC DNA]</scope>
</reference>
<evidence type="ECO:0000313" key="1">
    <source>
        <dbReference type="EMBL" id="AQN31769.1"/>
    </source>
</evidence>
<dbReference type="InterPro" id="IPR027417">
    <property type="entry name" value="P-loop_NTPase"/>
</dbReference>
<dbReference type="Proteomes" id="UP000223204">
    <property type="component" value="Segment"/>
</dbReference>
<gene>
    <name evidence="1" type="ORF">G_12</name>
</gene>
<dbReference type="SUPFAM" id="SSF52540">
    <property type="entry name" value="P-loop containing nucleoside triphosphate hydrolases"/>
    <property type="match status" value="1"/>
</dbReference>
<protein>
    <submittedName>
        <fullName evidence="1">Replication factor C large subunit</fullName>
    </submittedName>
</protein>
<dbReference type="Gene3D" id="3.40.50.300">
    <property type="entry name" value="P-loop containing nucleotide triphosphate hydrolases"/>
    <property type="match status" value="1"/>
</dbReference>
<name>A0A1Q1PUL6_9CAUD</name>
<evidence type="ECO:0000313" key="2">
    <source>
        <dbReference type="Proteomes" id="UP000223204"/>
    </source>
</evidence>
<keyword evidence="2" id="KW-1185">Reference proteome</keyword>
<proteinExistence type="predicted"/>
<dbReference type="EMBL" id="KY295895">
    <property type="protein sequence ID" value="AQN31769.1"/>
    <property type="molecule type" value="Genomic_DNA"/>
</dbReference>
<accession>A0A1Q1PUL6</accession>
<sequence length="184" mass="20028">MAKVIILNGPAGCGKDTLAMALVEMGFAKGTASFKTPMFNIALAALGPDVYHEFLDGYDDRARKEKQEGFLNGLSRRQFMIAISEQFIKPVLGSDYFGKYLAENLPDGNEVFVVSDGGFASEVAPIVAAGHDVRIVRLHRDGYTFEGDSRGYLYDIDGVKDYDTYIIPGYVKSNAIGIALILGL</sequence>
<organism evidence="1 2">
    <name type="scientific">Escherichia phage G_AB-2017</name>
    <dbReference type="NCBI Taxonomy" id="1933113"/>
    <lineage>
        <taxon>Viruses</taxon>
        <taxon>Duplodnaviria</taxon>
        <taxon>Heunggongvirae</taxon>
        <taxon>Uroviricota</taxon>
        <taxon>Caudoviricetes</taxon>
        <taxon>Sarkviridae</taxon>
        <taxon>Guernseyvirinae</taxon>
        <taxon>Kagunavirus</taxon>
        <taxon>Kagunavirus GAB2017</taxon>
    </lineage>
</organism>